<proteinExistence type="predicted"/>
<dbReference type="EMBL" id="BLXT01001415">
    <property type="protein sequence ID" value="GFN85481.1"/>
    <property type="molecule type" value="Genomic_DNA"/>
</dbReference>
<organism evidence="1 2">
    <name type="scientific">Plakobranchus ocellatus</name>
    <dbReference type="NCBI Taxonomy" id="259542"/>
    <lineage>
        <taxon>Eukaryota</taxon>
        <taxon>Metazoa</taxon>
        <taxon>Spiralia</taxon>
        <taxon>Lophotrochozoa</taxon>
        <taxon>Mollusca</taxon>
        <taxon>Gastropoda</taxon>
        <taxon>Heterobranchia</taxon>
        <taxon>Euthyneura</taxon>
        <taxon>Panpulmonata</taxon>
        <taxon>Sacoglossa</taxon>
        <taxon>Placobranchoidea</taxon>
        <taxon>Plakobranchidae</taxon>
        <taxon>Plakobranchus</taxon>
    </lineage>
</organism>
<sequence>MSSNDTTINKPRSFSKSLCGETESIEIQKKTVGEMDRFIKGKAGLEGYQLMMTGARVRCRFRENDTTFLTVEAPLGQVKLFTNDENSDENLNLLACGAIGRRLAVHLELPGLIPTESDHSANLHSSTNCYS</sequence>
<keyword evidence="2" id="KW-1185">Reference proteome</keyword>
<evidence type="ECO:0000313" key="1">
    <source>
        <dbReference type="EMBL" id="GFN85481.1"/>
    </source>
</evidence>
<dbReference type="Proteomes" id="UP000735302">
    <property type="component" value="Unassembled WGS sequence"/>
</dbReference>
<protein>
    <submittedName>
        <fullName evidence="1">Uncharacterized protein</fullName>
    </submittedName>
</protein>
<comment type="caution">
    <text evidence="1">The sequence shown here is derived from an EMBL/GenBank/DDBJ whole genome shotgun (WGS) entry which is preliminary data.</text>
</comment>
<gene>
    <name evidence="1" type="ORF">PoB_001198700</name>
</gene>
<dbReference type="AlphaFoldDB" id="A0AAV3YSP6"/>
<name>A0AAV3YSP6_9GAST</name>
<accession>A0AAV3YSP6</accession>
<evidence type="ECO:0000313" key="2">
    <source>
        <dbReference type="Proteomes" id="UP000735302"/>
    </source>
</evidence>
<reference evidence="1 2" key="1">
    <citation type="journal article" date="2021" name="Elife">
        <title>Chloroplast acquisition without the gene transfer in kleptoplastic sea slugs, Plakobranchus ocellatus.</title>
        <authorList>
            <person name="Maeda T."/>
            <person name="Takahashi S."/>
            <person name="Yoshida T."/>
            <person name="Shimamura S."/>
            <person name="Takaki Y."/>
            <person name="Nagai Y."/>
            <person name="Toyoda A."/>
            <person name="Suzuki Y."/>
            <person name="Arimoto A."/>
            <person name="Ishii H."/>
            <person name="Satoh N."/>
            <person name="Nishiyama T."/>
            <person name="Hasebe M."/>
            <person name="Maruyama T."/>
            <person name="Minagawa J."/>
            <person name="Obokata J."/>
            <person name="Shigenobu S."/>
        </authorList>
    </citation>
    <scope>NUCLEOTIDE SEQUENCE [LARGE SCALE GENOMIC DNA]</scope>
</reference>